<evidence type="ECO:0000313" key="3">
    <source>
        <dbReference type="Proteomes" id="UP000248689"/>
    </source>
</evidence>
<evidence type="ECO:0000259" key="1">
    <source>
        <dbReference type="Pfam" id="PF13392"/>
    </source>
</evidence>
<dbReference type="RefSeq" id="WP_111749194.1">
    <property type="nucleotide sequence ID" value="NZ_PTPX01000002.1"/>
</dbReference>
<dbReference type="Proteomes" id="UP000248689">
    <property type="component" value="Unassembled WGS sequence"/>
</dbReference>
<dbReference type="InterPro" id="IPR044925">
    <property type="entry name" value="His-Me_finger_sf"/>
</dbReference>
<evidence type="ECO:0000313" key="2">
    <source>
        <dbReference type="EMBL" id="RAL19779.1"/>
    </source>
</evidence>
<keyword evidence="2" id="KW-0378">Hydrolase</keyword>
<dbReference type="GO" id="GO:0004519">
    <property type="term" value="F:endonuclease activity"/>
    <property type="evidence" value="ECO:0007669"/>
    <property type="project" value="UniProtKB-KW"/>
</dbReference>
<feature type="domain" description="HNH nuclease" evidence="1">
    <location>
        <begin position="126"/>
        <end position="165"/>
    </location>
</feature>
<sequence>MPKGIAVKFTPEHISFLKALHAKDLPHQKITDYFNETFEMTLTRRQITAKLNRLGCFTEHKGRYPKGSIPWNKGVIGHIGANTTSFKAGHQPHNTKPVGSERLTKYGVMVKVAKTGRNDERWKFRSQIVWETTHGQIPKGYIIIHINGDNTDDRLENLDILSRSELLFLNSKKANIGELTFQQLSPEQRSYAITKAKLKSALSKKHKNAITK</sequence>
<dbReference type="SUPFAM" id="SSF54060">
    <property type="entry name" value="His-Me finger endonucleases"/>
    <property type="match status" value="1"/>
</dbReference>
<organism evidence="2 3">
    <name type="scientific">Glaesserella australis</name>
    <dbReference type="NCBI Taxonomy" id="2094024"/>
    <lineage>
        <taxon>Bacteria</taxon>
        <taxon>Pseudomonadati</taxon>
        <taxon>Pseudomonadota</taxon>
        <taxon>Gammaproteobacteria</taxon>
        <taxon>Pasteurellales</taxon>
        <taxon>Pasteurellaceae</taxon>
        <taxon>Glaesserella</taxon>
    </lineage>
</organism>
<comment type="caution">
    <text evidence="2">The sequence shown here is derived from an EMBL/GenBank/DDBJ whole genome shotgun (WGS) entry which is preliminary data.</text>
</comment>
<name>A0A328C0F0_9PAST</name>
<keyword evidence="2" id="KW-0255">Endonuclease</keyword>
<proteinExistence type="predicted"/>
<gene>
    <name evidence="2" type="ORF">C5N92_01945</name>
</gene>
<keyword evidence="2" id="KW-0540">Nuclease</keyword>
<dbReference type="Pfam" id="PF13392">
    <property type="entry name" value="HNH_3"/>
    <property type="match status" value="1"/>
</dbReference>
<dbReference type="Gene3D" id="3.90.75.20">
    <property type="match status" value="1"/>
</dbReference>
<dbReference type="OrthoDB" id="6638408at2"/>
<dbReference type="EMBL" id="PTPX01000002">
    <property type="protein sequence ID" value="RAL19779.1"/>
    <property type="molecule type" value="Genomic_DNA"/>
</dbReference>
<dbReference type="AlphaFoldDB" id="A0A328C0F0"/>
<keyword evidence="3" id="KW-1185">Reference proteome</keyword>
<reference evidence="3" key="1">
    <citation type="submission" date="2018-02" db="EMBL/GenBank/DDBJ databases">
        <title>Glaesserella australis sp. nov., isolated from the lungs of pigs.</title>
        <authorList>
            <person name="Turni C."/>
            <person name="Christensen H."/>
        </authorList>
    </citation>
    <scope>NUCLEOTIDE SEQUENCE [LARGE SCALE GENOMIC DNA]</scope>
    <source>
        <strain evidence="3">HS4635</strain>
    </source>
</reference>
<accession>A0A328C0F0</accession>
<dbReference type="InterPro" id="IPR003615">
    <property type="entry name" value="HNH_nuc"/>
</dbReference>
<protein>
    <submittedName>
        <fullName evidence="2">HNH endonuclease</fullName>
    </submittedName>
</protein>